<keyword evidence="2" id="KW-0813">Transport</keyword>
<dbReference type="CDD" id="cd04660">
    <property type="entry name" value="nsLTP_like"/>
    <property type="match status" value="1"/>
</dbReference>
<feature type="signal peptide" evidence="4">
    <location>
        <begin position="1"/>
        <end position="16"/>
    </location>
</feature>
<protein>
    <recommendedName>
        <fullName evidence="5">Bifunctional inhibitor/plant lipid transfer protein/seed storage helical domain-containing protein</fullName>
    </recommendedName>
</protein>
<dbReference type="GO" id="GO:0009627">
    <property type="term" value="P:systemic acquired resistance"/>
    <property type="evidence" value="ECO:0007669"/>
    <property type="project" value="InterPro"/>
</dbReference>
<gene>
    <name evidence="6" type="ORF">FNV43_RR03809</name>
</gene>
<evidence type="ECO:0000313" key="7">
    <source>
        <dbReference type="Proteomes" id="UP000796880"/>
    </source>
</evidence>
<evidence type="ECO:0000256" key="2">
    <source>
        <dbReference type="ARBA" id="ARBA00022448"/>
    </source>
</evidence>
<evidence type="ECO:0000313" key="6">
    <source>
        <dbReference type="EMBL" id="KAF3453369.1"/>
    </source>
</evidence>
<dbReference type="OrthoDB" id="656626at2759"/>
<comment type="caution">
    <text evidence="6">The sequence shown here is derived from an EMBL/GenBank/DDBJ whole genome shotgun (WGS) entry which is preliminary data.</text>
</comment>
<dbReference type="InterPro" id="IPR016140">
    <property type="entry name" value="Bifunc_inhib/LTP/seed_store"/>
</dbReference>
<dbReference type="PANTHER" id="PTHR33122:SF43">
    <property type="entry name" value="BIFUNCTIONAL INHIBITOR_PLANT LIPID TRANSFER PROTEIN_SEED STORAGE HELICAL DOMAIN-CONTAINING PROTEIN"/>
    <property type="match status" value="1"/>
</dbReference>
<reference evidence="6" key="1">
    <citation type="submission" date="2020-03" db="EMBL/GenBank/DDBJ databases">
        <title>A high-quality chromosome-level genome assembly of a woody plant with both climbing and erect habits, Rhamnella rubrinervis.</title>
        <authorList>
            <person name="Lu Z."/>
            <person name="Yang Y."/>
            <person name="Zhu X."/>
            <person name="Sun Y."/>
        </authorList>
    </citation>
    <scope>NUCLEOTIDE SEQUENCE</scope>
    <source>
        <strain evidence="6">BYM</strain>
        <tissue evidence="6">Leaf</tissue>
    </source>
</reference>
<dbReference type="Proteomes" id="UP000796880">
    <property type="component" value="Unassembled WGS sequence"/>
</dbReference>
<evidence type="ECO:0000256" key="3">
    <source>
        <dbReference type="ARBA" id="ARBA00023121"/>
    </source>
</evidence>
<name>A0A8K0HJJ2_9ROSA</name>
<comment type="function">
    <text evidence="1">Plant non-specific lipid-transfer proteins transfer phospholipids as well as galactolipids across membranes. May play a role in wax or cutin deposition in the cell walls of expanding epidermal cells and certain secretory tissues.</text>
</comment>
<organism evidence="6 7">
    <name type="scientific">Rhamnella rubrinervis</name>
    <dbReference type="NCBI Taxonomy" id="2594499"/>
    <lineage>
        <taxon>Eukaryota</taxon>
        <taxon>Viridiplantae</taxon>
        <taxon>Streptophyta</taxon>
        <taxon>Embryophyta</taxon>
        <taxon>Tracheophyta</taxon>
        <taxon>Spermatophyta</taxon>
        <taxon>Magnoliopsida</taxon>
        <taxon>eudicotyledons</taxon>
        <taxon>Gunneridae</taxon>
        <taxon>Pentapetalae</taxon>
        <taxon>rosids</taxon>
        <taxon>fabids</taxon>
        <taxon>Rosales</taxon>
        <taxon>Rhamnaceae</taxon>
        <taxon>rhamnoid group</taxon>
        <taxon>Rhamneae</taxon>
        <taxon>Rhamnella</taxon>
    </lineage>
</organism>
<dbReference type="InterPro" id="IPR039265">
    <property type="entry name" value="DIR1-like"/>
</dbReference>
<dbReference type="InterPro" id="IPR036312">
    <property type="entry name" value="Bifun_inhib/LTP/seed_sf"/>
</dbReference>
<keyword evidence="3" id="KW-0446">Lipid-binding</keyword>
<dbReference type="AlphaFoldDB" id="A0A8K0HJJ2"/>
<evidence type="ECO:0000259" key="5">
    <source>
        <dbReference type="SMART" id="SM00499"/>
    </source>
</evidence>
<evidence type="ECO:0000256" key="1">
    <source>
        <dbReference type="ARBA" id="ARBA00003211"/>
    </source>
</evidence>
<dbReference type="EMBL" id="VOIH02000002">
    <property type="protein sequence ID" value="KAF3453369.1"/>
    <property type="molecule type" value="Genomic_DNA"/>
</dbReference>
<sequence length="112" mass="11803">MGGGSFFIVLAGRVSAITFCNIDSNQLSYCLPAVRGRSPPPPTENCCNVVRQANLPCLCSYLSVLPMFGIDPVAAVALPGNCNLETPSECHGKSPLNSLVSPGHTHNDFNVI</sequence>
<keyword evidence="4" id="KW-0732">Signal</keyword>
<proteinExistence type="predicted"/>
<dbReference type="InterPro" id="IPR044741">
    <property type="entry name" value="NsLTP-like"/>
</dbReference>
<dbReference type="GO" id="GO:0005504">
    <property type="term" value="F:fatty acid binding"/>
    <property type="evidence" value="ECO:0007669"/>
    <property type="project" value="InterPro"/>
</dbReference>
<dbReference type="SMART" id="SM00499">
    <property type="entry name" value="AAI"/>
    <property type="match status" value="1"/>
</dbReference>
<dbReference type="PANTHER" id="PTHR33122">
    <property type="entry name" value="LIPID BINDING PROTEIN-RELATED"/>
    <property type="match status" value="1"/>
</dbReference>
<evidence type="ECO:0000256" key="4">
    <source>
        <dbReference type="SAM" id="SignalP"/>
    </source>
</evidence>
<keyword evidence="7" id="KW-1185">Reference proteome</keyword>
<dbReference type="Gene3D" id="1.10.110.10">
    <property type="entry name" value="Plant lipid-transfer and hydrophobic proteins"/>
    <property type="match status" value="1"/>
</dbReference>
<accession>A0A8K0HJJ2</accession>
<feature type="chain" id="PRO_5035439201" description="Bifunctional inhibitor/plant lipid transfer protein/seed storage helical domain-containing protein" evidence="4">
    <location>
        <begin position="17"/>
        <end position="112"/>
    </location>
</feature>
<feature type="domain" description="Bifunctional inhibitor/plant lipid transfer protein/seed storage helical" evidence="5">
    <location>
        <begin position="20"/>
        <end position="90"/>
    </location>
</feature>
<dbReference type="SUPFAM" id="SSF47699">
    <property type="entry name" value="Bifunctional inhibitor/lipid-transfer protein/seed storage 2S albumin"/>
    <property type="match status" value="1"/>
</dbReference>
<dbReference type="Pfam" id="PF00234">
    <property type="entry name" value="Tryp_alpha_amyl"/>
    <property type="match status" value="1"/>
</dbReference>